<accession>A0A918NG79</accession>
<dbReference type="PROSITE" id="PS52016">
    <property type="entry name" value="TONB_DEPENDENT_REC_3"/>
    <property type="match status" value="1"/>
</dbReference>
<evidence type="ECO:0000259" key="12">
    <source>
        <dbReference type="Pfam" id="PF07715"/>
    </source>
</evidence>
<evidence type="ECO:0000256" key="5">
    <source>
        <dbReference type="ARBA" id="ARBA00023077"/>
    </source>
</evidence>
<dbReference type="PANTHER" id="PTHR40980:SF3">
    <property type="entry name" value="TONB-DEPENDENT RECEPTOR-LIKE BETA-BARREL DOMAIN-CONTAINING PROTEIN"/>
    <property type="match status" value="1"/>
</dbReference>
<dbReference type="InterPro" id="IPR039426">
    <property type="entry name" value="TonB-dep_rcpt-like"/>
</dbReference>
<dbReference type="InterPro" id="IPR036942">
    <property type="entry name" value="Beta-barrel_TonB_sf"/>
</dbReference>
<keyword evidence="14" id="KW-1185">Reference proteome</keyword>
<evidence type="ECO:0000313" key="13">
    <source>
        <dbReference type="EMBL" id="GGX70765.1"/>
    </source>
</evidence>
<dbReference type="NCBIfam" id="TIGR01782">
    <property type="entry name" value="TonB-Xanth-Caul"/>
    <property type="match status" value="1"/>
</dbReference>
<dbReference type="InterPro" id="IPR012910">
    <property type="entry name" value="Plug_dom"/>
</dbReference>
<feature type="domain" description="TonB-dependent receptor-like beta-barrel" evidence="11">
    <location>
        <begin position="406"/>
        <end position="894"/>
    </location>
</feature>
<comment type="subcellular location">
    <subcellularLocation>
        <location evidence="1 8">Cell outer membrane</location>
        <topology evidence="1 8">Multi-pass membrane protein</topology>
    </subcellularLocation>
</comment>
<dbReference type="InterPro" id="IPR010104">
    <property type="entry name" value="TonB_rcpt_bac"/>
</dbReference>
<feature type="domain" description="TonB-dependent receptor plug" evidence="12">
    <location>
        <begin position="61"/>
        <end position="164"/>
    </location>
</feature>
<name>A0A918NG79_9PROT</name>
<dbReference type="Proteomes" id="UP000600865">
    <property type="component" value="Unassembled WGS sequence"/>
</dbReference>
<evidence type="ECO:0000256" key="4">
    <source>
        <dbReference type="ARBA" id="ARBA00022692"/>
    </source>
</evidence>
<dbReference type="AlphaFoldDB" id="A0A918NG79"/>
<dbReference type="Gene3D" id="2.40.170.20">
    <property type="entry name" value="TonB-dependent receptor, beta-barrel domain"/>
    <property type="match status" value="1"/>
</dbReference>
<dbReference type="Gene3D" id="2.170.130.10">
    <property type="entry name" value="TonB-dependent receptor, plug domain"/>
    <property type="match status" value="1"/>
</dbReference>
<keyword evidence="2 8" id="KW-0813">Transport</keyword>
<evidence type="ECO:0000256" key="2">
    <source>
        <dbReference type="ARBA" id="ARBA00022448"/>
    </source>
</evidence>
<feature type="signal peptide" evidence="10">
    <location>
        <begin position="1"/>
        <end position="33"/>
    </location>
</feature>
<keyword evidence="3 8" id="KW-1134">Transmembrane beta strand</keyword>
<evidence type="ECO:0000259" key="11">
    <source>
        <dbReference type="Pfam" id="PF00593"/>
    </source>
</evidence>
<protein>
    <submittedName>
        <fullName evidence="13">TonB-dependent receptor</fullName>
    </submittedName>
</protein>
<keyword evidence="13" id="KW-0675">Receptor</keyword>
<evidence type="ECO:0000256" key="9">
    <source>
        <dbReference type="RuleBase" id="RU003357"/>
    </source>
</evidence>
<proteinExistence type="inferred from homology"/>
<dbReference type="InterPro" id="IPR037066">
    <property type="entry name" value="Plug_dom_sf"/>
</dbReference>
<keyword evidence="4 8" id="KW-0812">Transmembrane</keyword>
<comment type="caution">
    <text evidence="13">The sequence shown here is derived from an EMBL/GenBank/DDBJ whole genome shotgun (WGS) entry which is preliminary data.</text>
</comment>
<dbReference type="PANTHER" id="PTHR40980">
    <property type="entry name" value="PLUG DOMAIN-CONTAINING PROTEIN"/>
    <property type="match status" value="1"/>
</dbReference>
<dbReference type="EMBL" id="BMYV01000002">
    <property type="protein sequence ID" value="GGX70765.1"/>
    <property type="molecule type" value="Genomic_DNA"/>
</dbReference>
<evidence type="ECO:0000256" key="7">
    <source>
        <dbReference type="ARBA" id="ARBA00023237"/>
    </source>
</evidence>
<keyword evidence="6 8" id="KW-0472">Membrane</keyword>
<dbReference type="InterPro" id="IPR000531">
    <property type="entry name" value="Beta-barrel_TonB"/>
</dbReference>
<dbReference type="Pfam" id="PF00593">
    <property type="entry name" value="TonB_dep_Rec_b-barrel"/>
    <property type="match status" value="1"/>
</dbReference>
<organism evidence="13 14">
    <name type="scientific">Litorimonas cladophorae</name>
    <dbReference type="NCBI Taxonomy" id="1220491"/>
    <lineage>
        <taxon>Bacteria</taxon>
        <taxon>Pseudomonadati</taxon>
        <taxon>Pseudomonadota</taxon>
        <taxon>Alphaproteobacteria</taxon>
        <taxon>Maricaulales</taxon>
        <taxon>Robiginitomaculaceae</taxon>
    </lineage>
</organism>
<feature type="chain" id="PRO_5037271905" evidence="10">
    <location>
        <begin position="34"/>
        <end position="930"/>
    </location>
</feature>
<comment type="similarity">
    <text evidence="8 9">Belongs to the TonB-dependent receptor family.</text>
</comment>
<evidence type="ECO:0000256" key="10">
    <source>
        <dbReference type="SAM" id="SignalP"/>
    </source>
</evidence>
<gene>
    <name evidence="13" type="primary">malA</name>
    <name evidence="13" type="ORF">GCM10011309_21150</name>
</gene>
<keyword evidence="7 8" id="KW-0998">Cell outer membrane</keyword>
<dbReference type="SUPFAM" id="SSF56935">
    <property type="entry name" value="Porins"/>
    <property type="match status" value="1"/>
</dbReference>
<keyword evidence="10" id="KW-0732">Signal</keyword>
<evidence type="ECO:0000256" key="3">
    <source>
        <dbReference type="ARBA" id="ARBA00022452"/>
    </source>
</evidence>
<sequence>MNKSMIELSPLSRQLLMGTASFAMLMVAAPAFAQDVAEEEVEDVVVTTGIRQSIEDSLKLKRESGSIIEAITAEDIGKLPDVSIADSLARLPGVTAQRVRGRAQSISIRGLGPQFSLALLNGREVVSTSGNRGVEFDQFPSELIGQGVVYKTSDARLAATGIAGAVDLRTRKPLDTDEGFVVSGKYVINDNGDLNPDFGADGYRLFGSGTYRNDANTFGVTLGVTHQSNPTQIFQRDLKTQGTGLLPGTNTAYPLDNPRSGVESRDFERTSIAGTLQFDPTADISFTFDGFYSDFDDTGVFRGVETPLATAWTGDNPPTVTSSTGTGPFVDSVSYTQNPAILRTDTQGNEAEIYALGGNVEFGVGEKTRVMFDAGYSAVSSNGVDYESYAGLGSNILYGADNFNPDFRDDFTFTTPSSGEYSIATGRDYTDASSLFLTDPGGWGQVGFIRNNEVDDELMQLRAEVSHELDIPFIDGLVAGAIYTGREKSTSDIPAALRAGGGFTNNTSPITNVIGSTDSGSIGFDIVAYDPSNLIENGTYSLDQFATTTVDIQENVTTLYGMLKLGEEVSRINGNVGLQYVVTDQESTGQFGSFASSPGTANTLGDDYEHWLPTLNLSFDASENLVLRMGAGKAISRPQINDLSANLGVSSSALVCPDTDGDGRPDSFANVSANTANVCLSFGGGNPFLRPYETTYGDVSAEYYFSPAGAISIAGFVKDIDDYVQGSNTIISDASLAAQFLGSDFVSANPNAAFINVGGPANVGKGDLSGVEIAIRLPFEDLTDNELLSGFGVNAAFTYSDATVEFEGNEVDIPGYSSETASGEIYYEKSGFRARLNARYRSGFQAEILQFNGQNIGAKALSETILDAQIGYDFDDSFGGLMDGTSINFEVYNITDEPFRTTNTTAAGEDFVRRREDYGTTYNFTLSKKF</sequence>
<dbReference type="RefSeq" id="WP_233350008.1">
    <property type="nucleotide sequence ID" value="NZ_BMYV01000002.1"/>
</dbReference>
<evidence type="ECO:0000313" key="14">
    <source>
        <dbReference type="Proteomes" id="UP000600865"/>
    </source>
</evidence>
<reference evidence="13 14" key="1">
    <citation type="journal article" date="2014" name="Int. J. Syst. Evol. Microbiol.">
        <title>Complete genome sequence of Corynebacterium casei LMG S-19264T (=DSM 44701T), isolated from a smear-ripened cheese.</title>
        <authorList>
            <consortium name="US DOE Joint Genome Institute (JGI-PGF)"/>
            <person name="Walter F."/>
            <person name="Albersmeier A."/>
            <person name="Kalinowski J."/>
            <person name="Ruckert C."/>
        </authorList>
    </citation>
    <scope>NUCLEOTIDE SEQUENCE [LARGE SCALE GENOMIC DNA]</scope>
    <source>
        <strain evidence="13 14">KCTC 23968</strain>
    </source>
</reference>
<keyword evidence="5 9" id="KW-0798">TonB box</keyword>
<evidence type="ECO:0000256" key="8">
    <source>
        <dbReference type="PROSITE-ProRule" id="PRU01360"/>
    </source>
</evidence>
<evidence type="ECO:0000256" key="1">
    <source>
        <dbReference type="ARBA" id="ARBA00004571"/>
    </source>
</evidence>
<dbReference type="Pfam" id="PF07715">
    <property type="entry name" value="Plug"/>
    <property type="match status" value="1"/>
</dbReference>
<evidence type="ECO:0000256" key="6">
    <source>
        <dbReference type="ARBA" id="ARBA00023136"/>
    </source>
</evidence>
<dbReference type="GO" id="GO:0009279">
    <property type="term" value="C:cell outer membrane"/>
    <property type="evidence" value="ECO:0007669"/>
    <property type="project" value="UniProtKB-SubCell"/>
</dbReference>